<evidence type="ECO:0000313" key="2">
    <source>
        <dbReference type="Proteomes" id="UP000198211"/>
    </source>
</evidence>
<keyword evidence="2" id="KW-1185">Reference proteome</keyword>
<accession>A0A225WME6</accession>
<name>A0A225WME6_9STRA</name>
<sequence>MADLEGAGVLEELLLQQRVLVDSGVYPLVENARLGDLLAVFQSTILALQHREPSFWQLQVVQFIRNVLKTRVGRCIDDAVGSTELQDPMDVVARVKEQIQTSEALETSLQQVQSDVEKEVARLTEILHTDKENLTVQDGDEHFLAKFWETLHSVVESREKQPKSDEEREAEGLETEFESCSFENLTFEDDFNDMSRSAMRVVFNVMNQVEDAAQFSELYWAVVDFMGSHLETGELFLGRQEVCENDNARCVAVVDCFRVLCTLLYKVIRHWVYFSTEQFAQLIHSTFRLLTIYAKAETEVEAKWISPFMMLSLVDDDPLRWFKLWLLNAPSLHQLFVAIDESGFVADVLQHLSRLRPLSPIKSSNPSVDAIEKRITQCEFHEELETRYEHLGITAIDALVLSIAALIVTDSHEDAIVPYNARWVEVISNSVTTYLHTTHFDDLLVALIYQVVDQLKATVDFTMALNSPDDECPPQLTRLMRRLQLLRCCLSTQFASSSLFLLKENPLVQFIKETLTIHTQGCCMDSCNAEDTCCVVFQLVLSLVSSVPAMLQCSDMLSKLRLLKLDDESLFVRDLLCSDKEVLGSCSFLEKQLCYNFEFIGGSCEKLHQYELCDFDGHFRQNNTINKKSSGVEKSVEKAISDFAFTLQNKILQVIKDGVESGSATPMNFVLISQASWELIIDLEAGTIAPPSFVTCRSAAGFTEIFATVIYNLVMSKRSRLELPVNSNTDGLDMSTVTSSLHNDKVFFPTDSARKLMNRWYKNYTHWLSLPSSPTLLHCIVKNFGKAAMDCFPVTILMILYPTYEEADILCFLSQCIHTPSAPFLWPTTDVDGDIPTRSAISIGEGVEIIMEREFPEVRYQSDAIFYSIDPYMPVRAGFASH</sequence>
<dbReference type="STRING" id="4795.A0A225WME6"/>
<evidence type="ECO:0000313" key="1">
    <source>
        <dbReference type="EMBL" id="OWZ18826.1"/>
    </source>
</evidence>
<comment type="caution">
    <text evidence="1">The sequence shown here is derived from an EMBL/GenBank/DDBJ whole genome shotgun (WGS) entry which is preliminary data.</text>
</comment>
<dbReference type="OrthoDB" id="1668230at2759"/>
<reference evidence="2" key="1">
    <citation type="submission" date="2017-03" db="EMBL/GenBank/DDBJ databases">
        <title>Phytopthora megakarya and P. palmivora, two closely related causual agents of cacao black pod achieved similar genome size and gene model numbers by different mechanisms.</title>
        <authorList>
            <person name="Ali S."/>
            <person name="Shao J."/>
            <person name="Larry D.J."/>
            <person name="Kronmiller B."/>
            <person name="Shen D."/>
            <person name="Strem M.D."/>
            <person name="Melnick R.L."/>
            <person name="Guiltinan M.J."/>
            <person name="Tyler B.M."/>
            <person name="Meinhardt L.W."/>
            <person name="Bailey B.A."/>
        </authorList>
    </citation>
    <scope>NUCLEOTIDE SEQUENCE [LARGE SCALE GENOMIC DNA]</scope>
    <source>
        <strain evidence="2">zdho120</strain>
    </source>
</reference>
<dbReference type="EMBL" id="NBNE01000530">
    <property type="protein sequence ID" value="OWZ18826.1"/>
    <property type="molecule type" value="Genomic_DNA"/>
</dbReference>
<protein>
    <submittedName>
        <fullName evidence="1">Uncharacterized protein</fullName>
    </submittedName>
</protein>
<dbReference type="Proteomes" id="UP000198211">
    <property type="component" value="Unassembled WGS sequence"/>
</dbReference>
<organism evidence="1 2">
    <name type="scientific">Phytophthora megakarya</name>
    <dbReference type="NCBI Taxonomy" id="4795"/>
    <lineage>
        <taxon>Eukaryota</taxon>
        <taxon>Sar</taxon>
        <taxon>Stramenopiles</taxon>
        <taxon>Oomycota</taxon>
        <taxon>Peronosporomycetes</taxon>
        <taxon>Peronosporales</taxon>
        <taxon>Peronosporaceae</taxon>
        <taxon>Phytophthora</taxon>
    </lineage>
</organism>
<gene>
    <name evidence="1" type="ORF">PHMEG_0007012</name>
</gene>
<dbReference type="AlphaFoldDB" id="A0A225WME6"/>
<proteinExistence type="predicted"/>